<proteinExistence type="predicted"/>
<keyword evidence="3" id="KW-1185">Reference proteome</keyword>
<name>A0AA38I5L0_9CUCU</name>
<reference evidence="2" key="1">
    <citation type="journal article" date="2023" name="G3 (Bethesda)">
        <title>Whole genome assemblies of Zophobas morio and Tenebrio molitor.</title>
        <authorList>
            <person name="Kaur S."/>
            <person name="Stinson S.A."/>
            <person name="diCenzo G.C."/>
        </authorList>
    </citation>
    <scope>NUCLEOTIDE SEQUENCE</scope>
    <source>
        <strain evidence="2">QUZm001</strain>
    </source>
</reference>
<evidence type="ECO:0000313" key="3">
    <source>
        <dbReference type="Proteomes" id="UP001168821"/>
    </source>
</evidence>
<sequence length="414" mass="48254">MSGANDVEELLRSVVTDTTKKLNLSKFTIDLNLNALKGDGFLGEFYKVSVKDDESNSTYYLAIKKAPVVKKWREENSIDMVYQNEIFFYSEIVPAFRQFEQEQHVSKPFDSIARYFTSSSQIGSEIIVFEDITKKGYILREKDLLLDDEHAKLIFKTYGHYHALSFCLKNKKPEEFARLTTPLHPIWKNFGEKEGFLIFLKACLKDTQDALKPDEDGVVLEKFRKYVDNSKEIFLESCDYKGQYSGILHGDCWSNNMMFKYQNPEILTEVESMKLLDFQLVVASTPVHDLSYFFYTSGCKKLFDKLEEYLDIYHESFSKFASEVGCDPNELLPRQMLSEDWKKYSHFGMMLSTMLTKVKLISKEDSIKMIEAADSQKEGDKVNENDFDEFNFDRALFKQRVRDIVIHMHEIDAL</sequence>
<dbReference type="PANTHER" id="PTHR11012">
    <property type="entry name" value="PROTEIN KINASE-LIKE DOMAIN-CONTAINING"/>
    <property type="match status" value="1"/>
</dbReference>
<protein>
    <recommendedName>
        <fullName evidence="1">CHK kinase-like domain-containing protein</fullName>
    </recommendedName>
</protein>
<feature type="domain" description="CHK kinase-like" evidence="1">
    <location>
        <begin position="127"/>
        <end position="323"/>
    </location>
</feature>
<dbReference type="SMART" id="SM00587">
    <property type="entry name" value="CHK"/>
    <property type="match status" value="1"/>
</dbReference>
<organism evidence="2 3">
    <name type="scientific">Zophobas morio</name>
    <dbReference type="NCBI Taxonomy" id="2755281"/>
    <lineage>
        <taxon>Eukaryota</taxon>
        <taxon>Metazoa</taxon>
        <taxon>Ecdysozoa</taxon>
        <taxon>Arthropoda</taxon>
        <taxon>Hexapoda</taxon>
        <taxon>Insecta</taxon>
        <taxon>Pterygota</taxon>
        <taxon>Neoptera</taxon>
        <taxon>Endopterygota</taxon>
        <taxon>Coleoptera</taxon>
        <taxon>Polyphaga</taxon>
        <taxon>Cucujiformia</taxon>
        <taxon>Tenebrionidae</taxon>
        <taxon>Zophobas</taxon>
    </lineage>
</organism>
<dbReference type="SUPFAM" id="SSF56112">
    <property type="entry name" value="Protein kinase-like (PK-like)"/>
    <property type="match status" value="1"/>
</dbReference>
<dbReference type="PANTHER" id="PTHR11012:SF30">
    <property type="entry name" value="PROTEIN KINASE-LIKE DOMAIN-CONTAINING"/>
    <property type="match status" value="1"/>
</dbReference>
<dbReference type="Proteomes" id="UP001168821">
    <property type="component" value="Unassembled WGS sequence"/>
</dbReference>
<dbReference type="InterPro" id="IPR011009">
    <property type="entry name" value="Kinase-like_dom_sf"/>
</dbReference>
<accession>A0AA38I5L0</accession>
<dbReference type="EMBL" id="JALNTZ010000006">
    <property type="protein sequence ID" value="KAJ3649968.1"/>
    <property type="molecule type" value="Genomic_DNA"/>
</dbReference>
<dbReference type="AlphaFoldDB" id="A0AA38I5L0"/>
<evidence type="ECO:0000259" key="1">
    <source>
        <dbReference type="SMART" id="SM00587"/>
    </source>
</evidence>
<evidence type="ECO:0000313" key="2">
    <source>
        <dbReference type="EMBL" id="KAJ3649968.1"/>
    </source>
</evidence>
<dbReference type="InterPro" id="IPR004119">
    <property type="entry name" value="EcKL"/>
</dbReference>
<dbReference type="Gene3D" id="3.90.1200.10">
    <property type="match status" value="1"/>
</dbReference>
<comment type="caution">
    <text evidence="2">The sequence shown here is derived from an EMBL/GenBank/DDBJ whole genome shotgun (WGS) entry which is preliminary data.</text>
</comment>
<dbReference type="Pfam" id="PF02958">
    <property type="entry name" value="EcKL"/>
    <property type="match status" value="1"/>
</dbReference>
<gene>
    <name evidence="2" type="ORF">Zmor_021681</name>
</gene>
<dbReference type="InterPro" id="IPR015897">
    <property type="entry name" value="CHK_kinase-like"/>
</dbReference>